<organism evidence="2 3">
    <name type="scientific">Tanacetum coccineum</name>
    <dbReference type="NCBI Taxonomy" id="301880"/>
    <lineage>
        <taxon>Eukaryota</taxon>
        <taxon>Viridiplantae</taxon>
        <taxon>Streptophyta</taxon>
        <taxon>Embryophyta</taxon>
        <taxon>Tracheophyta</taxon>
        <taxon>Spermatophyta</taxon>
        <taxon>Magnoliopsida</taxon>
        <taxon>eudicotyledons</taxon>
        <taxon>Gunneridae</taxon>
        <taxon>Pentapetalae</taxon>
        <taxon>asterids</taxon>
        <taxon>campanulids</taxon>
        <taxon>Asterales</taxon>
        <taxon>Asteraceae</taxon>
        <taxon>Asteroideae</taxon>
        <taxon>Anthemideae</taxon>
        <taxon>Anthemidinae</taxon>
        <taxon>Tanacetum</taxon>
    </lineage>
</organism>
<dbReference type="InterPro" id="IPR005162">
    <property type="entry name" value="Retrotrans_gag_dom"/>
</dbReference>
<keyword evidence="3" id="KW-1185">Reference proteome</keyword>
<dbReference type="Proteomes" id="UP001151760">
    <property type="component" value="Unassembled WGS sequence"/>
</dbReference>
<protein>
    <submittedName>
        <fullName evidence="2">Reverse transcriptase domain-containing protein</fullName>
    </submittedName>
</protein>
<sequence>MPNHVKTYDGSGDPKDHFKLFQAAAKTERWAMPTWCHMVNSTLTGNAKVWFDKLPRESIDNYEDLRIAFRENYLQQTKHIKDPVEIHHIKQRDGESTKDFMERYKAEILDVEGAPKCMKISGFMHGITHPKLIKRLYEKILRSMDEMYRVTTSFLQGEVAAFSHSRKKAPALWK</sequence>
<gene>
    <name evidence="2" type="ORF">Tco_0895164</name>
</gene>
<dbReference type="PANTHER" id="PTHR33223:SF11">
    <property type="entry name" value="ELEMENT PROTEIN, PUTATIVE-RELATED"/>
    <property type="match status" value="1"/>
</dbReference>
<reference evidence="2" key="2">
    <citation type="submission" date="2022-01" db="EMBL/GenBank/DDBJ databases">
        <authorList>
            <person name="Yamashiro T."/>
            <person name="Shiraishi A."/>
            <person name="Satake H."/>
            <person name="Nakayama K."/>
        </authorList>
    </citation>
    <scope>NUCLEOTIDE SEQUENCE</scope>
</reference>
<evidence type="ECO:0000259" key="1">
    <source>
        <dbReference type="Pfam" id="PF03732"/>
    </source>
</evidence>
<accession>A0ABQ5CG52</accession>
<keyword evidence="2" id="KW-0808">Transferase</keyword>
<dbReference type="Pfam" id="PF03732">
    <property type="entry name" value="Retrotrans_gag"/>
    <property type="match status" value="1"/>
</dbReference>
<reference evidence="2" key="1">
    <citation type="journal article" date="2022" name="Int. J. Mol. Sci.">
        <title>Draft Genome of Tanacetum Coccineum: Genomic Comparison of Closely Related Tanacetum-Family Plants.</title>
        <authorList>
            <person name="Yamashiro T."/>
            <person name="Shiraishi A."/>
            <person name="Nakayama K."/>
            <person name="Satake H."/>
        </authorList>
    </citation>
    <scope>NUCLEOTIDE SEQUENCE</scope>
</reference>
<name>A0ABQ5CG52_9ASTR</name>
<feature type="domain" description="Retrotransposon gag" evidence="1">
    <location>
        <begin position="38"/>
        <end position="128"/>
    </location>
</feature>
<dbReference type="PANTHER" id="PTHR33223">
    <property type="entry name" value="CCHC-TYPE DOMAIN-CONTAINING PROTEIN"/>
    <property type="match status" value="1"/>
</dbReference>
<proteinExistence type="predicted"/>
<dbReference type="GO" id="GO:0003964">
    <property type="term" value="F:RNA-directed DNA polymerase activity"/>
    <property type="evidence" value="ECO:0007669"/>
    <property type="project" value="UniProtKB-KW"/>
</dbReference>
<dbReference type="EMBL" id="BQNB010014197">
    <property type="protein sequence ID" value="GJT25227.1"/>
    <property type="molecule type" value="Genomic_DNA"/>
</dbReference>
<keyword evidence="2" id="KW-0548">Nucleotidyltransferase</keyword>
<comment type="caution">
    <text evidence="2">The sequence shown here is derived from an EMBL/GenBank/DDBJ whole genome shotgun (WGS) entry which is preliminary data.</text>
</comment>
<keyword evidence="2" id="KW-0695">RNA-directed DNA polymerase</keyword>
<evidence type="ECO:0000313" key="3">
    <source>
        <dbReference type="Proteomes" id="UP001151760"/>
    </source>
</evidence>
<evidence type="ECO:0000313" key="2">
    <source>
        <dbReference type="EMBL" id="GJT25227.1"/>
    </source>
</evidence>